<dbReference type="SUPFAM" id="SSF49299">
    <property type="entry name" value="PKD domain"/>
    <property type="match status" value="1"/>
</dbReference>
<dbReference type="Pfam" id="PF18911">
    <property type="entry name" value="PKD_4"/>
    <property type="match status" value="1"/>
</dbReference>
<dbReference type="RefSeq" id="WP_173415420.1">
    <property type="nucleotide sequence ID" value="NZ_CP054139.1"/>
</dbReference>
<reference evidence="2 3" key="1">
    <citation type="submission" date="2020-05" db="EMBL/GenBank/DDBJ databases">
        <title>Mucilaginibacter mali sp. nov.</title>
        <authorList>
            <person name="Kim H.S."/>
            <person name="Lee K.C."/>
            <person name="Suh M.K."/>
            <person name="Kim J.-S."/>
            <person name="Han K.-I."/>
            <person name="Eom M.K."/>
            <person name="Shin Y.K."/>
            <person name="Lee J.-S."/>
        </authorList>
    </citation>
    <scope>NUCLEOTIDE SEQUENCE [LARGE SCALE GENOMIC DNA]</scope>
    <source>
        <strain evidence="2 3">G2-14</strain>
    </source>
</reference>
<dbReference type="PROSITE" id="PS50093">
    <property type="entry name" value="PKD"/>
    <property type="match status" value="1"/>
</dbReference>
<evidence type="ECO:0000313" key="3">
    <source>
        <dbReference type="Proteomes" id="UP000505355"/>
    </source>
</evidence>
<gene>
    <name evidence="2" type="ORF">HQ865_13630</name>
</gene>
<dbReference type="InterPro" id="IPR035986">
    <property type="entry name" value="PKD_dom_sf"/>
</dbReference>
<accession>A0A7D4PUJ3</accession>
<sequence length="299" mass="31021">MKIHFKSIIAALTAVVIGLSGCKKAEYHFGDIKTPASLTLTATVAGVTASAPNGGGTGNVAITTTASDAITYKIDFGDGNTQMVPSGVINYKYNSPGTFDYTITVTAIGTGGVTSNISKKITVFVAYTIPADIVANLTGGSSKVWITDNTAAGHVGVGPTNTFTPDYYAAGPNERAACQYDDLMMFTKDVNGNITLSIDNKGQSFMIAASTAFYGASGGDGCYTIDLSAPRKLAFMDATSASTSANSTRVQFQVPGNGLINFGTGGTTYEILSLTATTISLRNIGIDGLAWYQKLKVKP</sequence>
<evidence type="ECO:0000259" key="1">
    <source>
        <dbReference type="PROSITE" id="PS50093"/>
    </source>
</evidence>
<proteinExistence type="predicted"/>
<dbReference type="Gene3D" id="2.60.40.10">
    <property type="entry name" value="Immunoglobulins"/>
    <property type="match status" value="1"/>
</dbReference>
<keyword evidence="3" id="KW-1185">Reference proteome</keyword>
<name>A0A7D4PUJ3_9SPHI</name>
<dbReference type="EMBL" id="CP054139">
    <property type="protein sequence ID" value="QKJ30748.1"/>
    <property type="molecule type" value="Genomic_DNA"/>
</dbReference>
<dbReference type="InterPro" id="IPR013783">
    <property type="entry name" value="Ig-like_fold"/>
</dbReference>
<feature type="domain" description="PKD" evidence="1">
    <location>
        <begin position="65"/>
        <end position="106"/>
    </location>
</feature>
<dbReference type="SMART" id="SM00089">
    <property type="entry name" value="PKD"/>
    <property type="match status" value="1"/>
</dbReference>
<evidence type="ECO:0000313" key="2">
    <source>
        <dbReference type="EMBL" id="QKJ30748.1"/>
    </source>
</evidence>
<protein>
    <recommendedName>
        <fullName evidence="1">PKD domain-containing protein</fullName>
    </recommendedName>
</protein>
<organism evidence="2 3">
    <name type="scientific">Mucilaginibacter mali</name>
    <dbReference type="NCBI Taxonomy" id="2740462"/>
    <lineage>
        <taxon>Bacteria</taxon>
        <taxon>Pseudomonadati</taxon>
        <taxon>Bacteroidota</taxon>
        <taxon>Sphingobacteriia</taxon>
        <taxon>Sphingobacteriales</taxon>
        <taxon>Sphingobacteriaceae</taxon>
        <taxon>Mucilaginibacter</taxon>
    </lineage>
</organism>
<dbReference type="InterPro" id="IPR000601">
    <property type="entry name" value="PKD_dom"/>
</dbReference>
<dbReference type="AlphaFoldDB" id="A0A7D4PUJ3"/>
<dbReference type="PROSITE" id="PS51257">
    <property type="entry name" value="PROKAR_LIPOPROTEIN"/>
    <property type="match status" value="1"/>
</dbReference>
<dbReference type="CDD" id="cd00146">
    <property type="entry name" value="PKD"/>
    <property type="match status" value="1"/>
</dbReference>
<dbReference type="InterPro" id="IPR022409">
    <property type="entry name" value="PKD/Chitinase_dom"/>
</dbReference>
<dbReference type="KEGG" id="mmab:HQ865_13630"/>
<dbReference type="Proteomes" id="UP000505355">
    <property type="component" value="Chromosome"/>
</dbReference>